<evidence type="ECO:0000313" key="2">
    <source>
        <dbReference type="EMBL" id="PSM39250.1"/>
    </source>
</evidence>
<dbReference type="Proteomes" id="UP000240429">
    <property type="component" value="Unassembled WGS sequence"/>
</dbReference>
<dbReference type="EMBL" id="PYBJ01000026">
    <property type="protein sequence ID" value="PSM39250.1"/>
    <property type="molecule type" value="Genomic_DNA"/>
</dbReference>
<reference evidence="2 3" key="1">
    <citation type="submission" date="2018-03" db="EMBL/GenBank/DDBJ databases">
        <title>Streptomyces dioscori sp. nov., a novel endophytic actinobacterium isolated from bulbil of Dioscorea bulbifera L.</title>
        <authorList>
            <person name="Zhikuan W."/>
        </authorList>
    </citation>
    <scope>NUCLEOTIDE SEQUENCE [LARGE SCALE GENOMIC DNA]</scope>
    <source>
        <strain evidence="2 3">A217</strain>
    </source>
</reference>
<sequence length="115" mass="12074">MTNPLPSKSHTRHPTGPPAAEPAGPPTAVSDPKGVAEGVPTAVGSDPQAGDDRYPIAWLTISTPYRAVPIATSWCMCGRDRHATGDADVWALIADHEAHRDTCPLRTTQEGRAAA</sequence>
<keyword evidence="3" id="KW-1185">Reference proteome</keyword>
<proteinExistence type="predicted"/>
<dbReference type="AlphaFoldDB" id="A0A2P8PZ35"/>
<evidence type="ECO:0000313" key="3">
    <source>
        <dbReference type="Proteomes" id="UP000240429"/>
    </source>
</evidence>
<gene>
    <name evidence="2" type="ORF">C6Y14_32870</name>
</gene>
<organism evidence="2 3">
    <name type="scientific">Streptomyces dioscori</name>
    <dbReference type="NCBI Taxonomy" id="2109333"/>
    <lineage>
        <taxon>Bacteria</taxon>
        <taxon>Bacillati</taxon>
        <taxon>Actinomycetota</taxon>
        <taxon>Actinomycetes</taxon>
        <taxon>Kitasatosporales</taxon>
        <taxon>Streptomycetaceae</taxon>
        <taxon>Streptomyces</taxon>
        <taxon>Streptomyces aurantiacus group</taxon>
    </lineage>
</organism>
<accession>A0A2P8PZ35</accession>
<protein>
    <submittedName>
        <fullName evidence="2">Uncharacterized protein</fullName>
    </submittedName>
</protein>
<name>A0A2P8PZ35_9ACTN</name>
<evidence type="ECO:0000256" key="1">
    <source>
        <dbReference type="SAM" id="MobiDB-lite"/>
    </source>
</evidence>
<feature type="region of interest" description="Disordered" evidence="1">
    <location>
        <begin position="1"/>
        <end position="52"/>
    </location>
</feature>
<feature type="compositionally biased region" description="Pro residues" evidence="1">
    <location>
        <begin position="15"/>
        <end position="25"/>
    </location>
</feature>
<comment type="caution">
    <text evidence="2">The sequence shown here is derived from an EMBL/GenBank/DDBJ whole genome shotgun (WGS) entry which is preliminary data.</text>
</comment>
<dbReference type="OrthoDB" id="4307204at2"/>